<name>A0A2A9PH37_OPHUN</name>
<dbReference type="Proteomes" id="UP000037136">
    <property type="component" value="Unassembled WGS sequence"/>
</dbReference>
<proteinExistence type="predicted"/>
<feature type="compositionally biased region" description="Basic and acidic residues" evidence="1">
    <location>
        <begin position="19"/>
        <end position="33"/>
    </location>
</feature>
<reference evidence="2 3" key="1">
    <citation type="journal article" date="2015" name="BMC Genomics">
        <title>Gene expression during zombie ant biting behavior reflects the complexity underlying fungal parasitic behavioral manipulation.</title>
        <authorList>
            <person name="de Bekker C."/>
            <person name="Ohm R.A."/>
            <person name="Loreto R.G."/>
            <person name="Sebastian A."/>
            <person name="Albert I."/>
            <person name="Merrow M."/>
            <person name="Brachmann A."/>
            <person name="Hughes D.P."/>
        </authorList>
    </citation>
    <scope>NUCLEOTIDE SEQUENCE [LARGE SCALE GENOMIC DNA]</scope>
    <source>
        <strain evidence="2 3">SC16a</strain>
    </source>
</reference>
<keyword evidence="3" id="KW-1185">Reference proteome</keyword>
<comment type="caution">
    <text evidence="2">The sequence shown here is derived from an EMBL/GenBank/DDBJ whole genome shotgun (WGS) entry which is preliminary data.</text>
</comment>
<accession>A0A2A9PH37</accession>
<organism evidence="2 3">
    <name type="scientific">Ophiocordyceps unilateralis</name>
    <name type="common">Zombie-ant fungus</name>
    <name type="synonym">Torrubia unilateralis</name>
    <dbReference type="NCBI Taxonomy" id="268505"/>
    <lineage>
        <taxon>Eukaryota</taxon>
        <taxon>Fungi</taxon>
        <taxon>Dikarya</taxon>
        <taxon>Ascomycota</taxon>
        <taxon>Pezizomycotina</taxon>
        <taxon>Sordariomycetes</taxon>
        <taxon>Hypocreomycetidae</taxon>
        <taxon>Hypocreales</taxon>
        <taxon>Ophiocordycipitaceae</taxon>
        <taxon>Ophiocordyceps</taxon>
    </lineage>
</organism>
<evidence type="ECO:0000313" key="2">
    <source>
        <dbReference type="EMBL" id="PFH60213.1"/>
    </source>
</evidence>
<evidence type="ECO:0000256" key="1">
    <source>
        <dbReference type="SAM" id="MobiDB-lite"/>
    </source>
</evidence>
<reference evidence="2 3" key="2">
    <citation type="journal article" date="2017" name="Sci. Rep.">
        <title>Ant-infecting Ophiocordyceps genomes reveal a high diversity of potential behavioral manipulation genes and a possible major role for enterotoxins.</title>
        <authorList>
            <person name="de Bekker C."/>
            <person name="Ohm R.A."/>
            <person name="Evans H.C."/>
            <person name="Brachmann A."/>
            <person name="Hughes D.P."/>
        </authorList>
    </citation>
    <scope>NUCLEOTIDE SEQUENCE [LARGE SCALE GENOMIC DNA]</scope>
    <source>
        <strain evidence="2 3">SC16a</strain>
    </source>
</reference>
<dbReference type="EMBL" id="LAZP02000143">
    <property type="protein sequence ID" value="PFH60213.1"/>
    <property type="molecule type" value="Genomic_DNA"/>
</dbReference>
<gene>
    <name evidence="2" type="ORF">XA68_11309</name>
</gene>
<feature type="compositionally biased region" description="Basic and acidic residues" evidence="1">
    <location>
        <begin position="46"/>
        <end position="70"/>
    </location>
</feature>
<feature type="compositionally biased region" description="Basic residues" evidence="1">
    <location>
        <begin position="1"/>
        <end position="17"/>
    </location>
</feature>
<evidence type="ECO:0000313" key="3">
    <source>
        <dbReference type="Proteomes" id="UP000037136"/>
    </source>
</evidence>
<sequence>MRRRLGVKPRLHCRARASKSSDDVREREEERGVFKQGGGGWKGGHRKEGDGGVARDEAAGGRRRQHEISRSGKASRYGQWHTAATYLPSTRISNRWSSIGAPALSLTTTYHDLPPPDSGLSSSQMHRDSNPYRHDLFLGRLEERMHVSLPRLRQGDLMSLKLVSGPSIIPCRRL</sequence>
<feature type="region of interest" description="Disordered" evidence="1">
    <location>
        <begin position="1"/>
        <end position="76"/>
    </location>
</feature>
<dbReference type="AlphaFoldDB" id="A0A2A9PH37"/>
<protein>
    <submittedName>
        <fullName evidence="2">Uncharacterized protein</fullName>
    </submittedName>
</protein>